<reference evidence="1 2" key="1">
    <citation type="submission" date="2017-09" db="EMBL/GenBank/DDBJ databases">
        <title>Bacterial strain isolated from the female urinary microbiota.</title>
        <authorList>
            <person name="Thomas-White K."/>
            <person name="Kumar N."/>
            <person name="Forster S."/>
            <person name="Putonti C."/>
            <person name="Lawley T."/>
            <person name="Wolfe A.J."/>
        </authorList>
    </citation>
    <scope>NUCLEOTIDE SEQUENCE [LARGE SCALE GENOMIC DNA]</scope>
    <source>
        <strain evidence="1 2">UMB0792</strain>
    </source>
</reference>
<sequence>MSTPVVIAIVLLFLAALGLWAMITAQRLNRLHIRVDRARRALDHVLIDTDPTNQRRHDLAVRFYNNAVADTRRLRLRPLIRVLRLAGTAPLPEFYPFAPFT</sequence>
<comment type="caution">
    <text evidence="1">The sequence shown here is derived from an EMBL/GenBank/DDBJ whole genome shotgun (WGS) entry which is preliminary data.</text>
</comment>
<keyword evidence="2" id="KW-1185">Reference proteome</keyword>
<evidence type="ECO:0000313" key="1">
    <source>
        <dbReference type="EMBL" id="PMC64204.1"/>
    </source>
</evidence>
<dbReference type="Proteomes" id="UP000235836">
    <property type="component" value="Unassembled WGS sequence"/>
</dbReference>
<dbReference type="RefSeq" id="WP_084576775.1">
    <property type="nucleotide sequence ID" value="NZ_JBHRZL010000039.1"/>
</dbReference>
<gene>
    <name evidence="1" type="ORF">CJ203_07385</name>
</gene>
<protein>
    <recommendedName>
        <fullName evidence="3">NUDIX hydrolase</fullName>
    </recommendedName>
</protein>
<name>A0A2N6T4G3_9CORY</name>
<evidence type="ECO:0000313" key="2">
    <source>
        <dbReference type="Proteomes" id="UP000235836"/>
    </source>
</evidence>
<organism evidence="1 2">
    <name type="scientific">Corynebacterium tuscaniense</name>
    <dbReference type="NCBI Taxonomy" id="302449"/>
    <lineage>
        <taxon>Bacteria</taxon>
        <taxon>Bacillati</taxon>
        <taxon>Actinomycetota</taxon>
        <taxon>Actinomycetes</taxon>
        <taxon>Mycobacteriales</taxon>
        <taxon>Corynebacteriaceae</taxon>
        <taxon>Corynebacterium</taxon>
    </lineage>
</organism>
<dbReference type="AlphaFoldDB" id="A0A2N6T4G3"/>
<evidence type="ECO:0008006" key="3">
    <source>
        <dbReference type="Google" id="ProtNLM"/>
    </source>
</evidence>
<proteinExistence type="predicted"/>
<dbReference type="EMBL" id="PNHG01000009">
    <property type="protein sequence ID" value="PMC64204.1"/>
    <property type="molecule type" value="Genomic_DNA"/>
</dbReference>
<accession>A0A2N6T4G3</accession>